<evidence type="ECO:0000313" key="1">
    <source>
        <dbReference type="EMBL" id="MED6191120.1"/>
    </source>
</evidence>
<dbReference type="EMBL" id="JASCZI010189911">
    <property type="protein sequence ID" value="MED6191120.1"/>
    <property type="molecule type" value="Genomic_DNA"/>
</dbReference>
<accession>A0ABU6X374</accession>
<dbReference type="Proteomes" id="UP001341840">
    <property type="component" value="Unassembled WGS sequence"/>
</dbReference>
<proteinExistence type="predicted"/>
<organism evidence="1 2">
    <name type="scientific">Stylosanthes scabra</name>
    <dbReference type="NCBI Taxonomy" id="79078"/>
    <lineage>
        <taxon>Eukaryota</taxon>
        <taxon>Viridiplantae</taxon>
        <taxon>Streptophyta</taxon>
        <taxon>Embryophyta</taxon>
        <taxon>Tracheophyta</taxon>
        <taxon>Spermatophyta</taxon>
        <taxon>Magnoliopsida</taxon>
        <taxon>eudicotyledons</taxon>
        <taxon>Gunneridae</taxon>
        <taxon>Pentapetalae</taxon>
        <taxon>rosids</taxon>
        <taxon>fabids</taxon>
        <taxon>Fabales</taxon>
        <taxon>Fabaceae</taxon>
        <taxon>Papilionoideae</taxon>
        <taxon>50 kb inversion clade</taxon>
        <taxon>dalbergioids sensu lato</taxon>
        <taxon>Dalbergieae</taxon>
        <taxon>Pterocarpus clade</taxon>
        <taxon>Stylosanthes</taxon>
    </lineage>
</organism>
<feature type="non-terminal residue" evidence="1">
    <location>
        <position position="54"/>
    </location>
</feature>
<evidence type="ECO:0000313" key="2">
    <source>
        <dbReference type="Proteomes" id="UP001341840"/>
    </source>
</evidence>
<gene>
    <name evidence="1" type="ORF">PIB30_113056</name>
</gene>
<name>A0ABU6X374_9FABA</name>
<protein>
    <submittedName>
        <fullName evidence="1">Uncharacterized protein</fullName>
    </submittedName>
</protein>
<sequence length="54" mass="6467">MKKIPQKLNGFKGHIEIEQEMSNVVWSSHSIYMFETNWKEFITKHDLSGNKWLT</sequence>
<comment type="caution">
    <text evidence="1">The sequence shown here is derived from an EMBL/GenBank/DDBJ whole genome shotgun (WGS) entry which is preliminary data.</text>
</comment>
<keyword evidence="2" id="KW-1185">Reference proteome</keyword>
<reference evidence="1 2" key="1">
    <citation type="journal article" date="2023" name="Plants (Basel)">
        <title>Bridging the Gap: Combining Genomics and Transcriptomics Approaches to Understand Stylosanthes scabra, an Orphan Legume from the Brazilian Caatinga.</title>
        <authorList>
            <person name="Ferreira-Neto J.R.C."/>
            <person name="da Silva M.D."/>
            <person name="Binneck E."/>
            <person name="de Melo N.F."/>
            <person name="da Silva R.H."/>
            <person name="de Melo A.L.T.M."/>
            <person name="Pandolfi V."/>
            <person name="Bustamante F.O."/>
            <person name="Brasileiro-Vidal A.C."/>
            <person name="Benko-Iseppon A.M."/>
        </authorList>
    </citation>
    <scope>NUCLEOTIDE SEQUENCE [LARGE SCALE GENOMIC DNA]</scope>
    <source>
        <tissue evidence="1">Leaves</tissue>
    </source>
</reference>